<protein>
    <submittedName>
        <fullName evidence="2">Integral membrane protein</fullName>
    </submittedName>
</protein>
<feature type="region of interest" description="Disordered" evidence="1">
    <location>
        <begin position="37"/>
        <end position="60"/>
    </location>
</feature>
<dbReference type="STRING" id="1160718.SU9_00225"/>
<feature type="region of interest" description="Disordered" evidence="1">
    <location>
        <begin position="1"/>
        <end position="23"/>
    </location>
</feature>
<proteinExistence type="predicted"/>
<organism evidence="2">
    <name type="scientific">Streptomyces auratus AGR0001</name>
    <dbReference type="NCBI Taxonomy" id="1160718"/>
    <lineage>
        <taxon>Bacteria</taxon>
        <taxon>Bacillati</taxon>
        <taxon>Actinomycetota</taxon>
        <taxon>Actinomycetes</taxon>
        <taxon>Kitasatosporales</taxon>
        <taxon>Streptomycetaceae</taxon>
        <taxon>Streptomyces</taxon>
    </lineage>
</organism>
<feature type="compositionally biased region" description="Pro residues" evidence="1">
    <location>
        <begin position="41"/>
        <end position="54"/>
    </location>
</feature>
<name>J2A4D3_9ACTN</name>
<accession>J2A4D3</accession>
<gene>
    <name evidence="2" type="ORF">SU9_00225</name>
</gene>
<dbReference type="EMBL" id="AJGV01000002">
    <property type="protein sequence ID" value="EJJ09116.1"/>
    <property type="molecule type" value="Genomic_DNA"/>
</dbReference>
<sequence length="345" mass="37489">MSPWRTRTDTGWCCRRGTGPTHSHVRVVSPVPRAALRLTTAPPPPSTGRHPPLPNGVEDDPCHQRRIVVHRHMSAARQPHQPGARNRVLGAHALTGEQQPVPAAPADRHRDVRHIVGEPHSPAGRQGRGESGRVAQRPGLRHHGIGRTAARVGVDGAGQRRTAEGGPGQRLHHRLRQRLCARIHAAQHTEGVTALGPGPKSRGRQCGDRPDGPPAAQLQCQQPAQRVPDHVRAVGAELRERRGEQRQDRVQVVRGATRQRGGGTEARQIERDDLVGRGQDVRHRVPGLEVVTDAVQQHDRFARALAFVRDRERRPVRGCDAGEGDRGGHGNSSGGAVRAVLQGVH</sequence>
<feature type="region of interest" description="Disordered" evidence="1">
    <location>
        <begin position="117"/>
        <end position="172"/>
    </location>
</feature>
<feature type="region of interest" description="Disordered" evidence="1">
    <location>
        <begin position="190"/>
        <end position="218"/>
    </location>
</feature>
<evidence type="ECO:0000256" key="1">
    <source>
        <dbReference type="SAM" id="MobiDB-lite"/>
    </source>
</evidence>
<dbReference type="AlphaFoldDB" id="J2A4D3"/>
<feature type="region of interest" description="Disordered" evidence="1">
    <location>
        <begin position="316"/>
        <end position="345"/>
    </location>
</feature>
<comment type="caution">
    <text evidence="2">The sequence shown here is derived from an EMBL/GenBank/DDBJ whole genome shotgun (WGS) entry which is preliminary data.</text>
</comment>
<evidence type="ECO:0000313" key="2">
    <source>
        <dbReference type="EMBL" id="EJJ09116.1"/>
    </source>
</evidence>
<reference evidence="2" key="1">
    <citation type="journal article" date="2012" name="J. Bacteriol.">
        <title>Genome Sequence of Streptomyces auratus Strain AGR0001, a Phoslactomycin-Producing Actinomycete.</title>
        <authorList>
            <person name="Han X."/>
            <person name="Li M."/>
            <person name="Ding Z."/>
            <person name="Zhao J."/>
            <person name="Ji K."/>
            <person name="Wen M."/>
            <person name="Lu T."/>
        </authorList>
    </citation>
    <scope>NUCLEOTIDE SEQUENCE [LARGE SCALE GENOMIC DNA]</scope>
    <source>
        <strain evidence="2">AGR0001</strain>
    </source>
</reference>
<dbReference type="HOGENOM" id="CLU_803894_0_0_11"/>